<evidence type="ECO:0000256" key="1">
    <source>
        <dbReference type="ARBA" id="ARBA00022801"/>
    </source>
</evidence>
<dbReference type="RefSeq" id="WP_264850295.1">
    <property type="nucleotide sequence ID" value="NZ_BRXR01000001.1"/>
</dbReference>
<evidence type="ECO:0000313" key="3">
    <source>
        <dbReference type="EMBL" id="GLC31018.1"/>
    </source>
</evidence>
<dbReference type="Gene3D" id="2.60.40.1180">
    <property type="entry name" value="Golgi alpha-mannosidase II"/>
    <property type="match status" value="1"/>
</dbReference>
<dbReference type="InterPro" id="IPR017853">
    <property type="entry name" value="GH"/>
</dbReference>
<dbReference type="SMART" id="SM00642">
    <property type="entry name" value="Aamy"/>
    <property type="match status" value="1"/>
</dbReference>
<dbReference type="PANTHER" id="PTHR10357:SF184">
    <property type="entry name" value="OLIGO-1,6-GLUCOSIDASE 1"/>
    <property type="match status" value="1"/>
</dbReference>
<accession>A0ABQ5N710</accession>
<comment type="caution">
    <text evidence="3">The sequence shown here is derived from an EMBL/GenBank/DDBJ whole genome shotgun (WGS) entry which is preliminary data.</text>
</comment>
<protein>
    <submittedName>
        <fullName evidence="3">Alpha-glucosidase</fullName>
    </submittedName>
</protein>
<dbReference type="PANTHER" id="PTHR10357">
    <property type="entry name" value="ALPHA-AMYLASE FAMILY MEMBER"/>
    <property type="match status" value="1"/>
</dbReference>
<name>A0ABQ5N710_9CLOT</name>
<keyword evidence="4" id="KW-1185">Reference proteome</keyword>
<dbReference type="Pfam" id="PF00128">
    <property type="entry name" value="Alpha-amylase"/>
    <property type="match status" value="1"/>
</dbReference>
<proteinExistence type="predicted"/>
<dbReference type="NCBIfam" id="NF008183">
    <property type="entry name" value="PRK10933.1"/>
    <property type="match status" value="1"/>
</dbReference>
<dbReference type="Gene3D" id="3.20.20.80">
    <property type="entry name" value="Glycosidases"/>
    <property type="match status" value="1"/>
</dbReference>
<dbReference type="CDD" id="cd11333">
    <property type="entry name" value="AmyAc_SI_OligoGlu_DGase"/>
    <property type="match status" value="1"/>
</dbReference>
<dbReference type="Proteomes" id="UP001208567">
    <property type="component" value="Unassembled WGS sequence"/>
</dbReference>
<sequence>MDKKWWKEAVAYQVYVRSFKDSNGDGVGDLKGLISKLDYLKNLGIDVLYLNPINTSPNYDNGYDISNFEDIMQEFGTLDDFDELIRELHKKNMKLIMDIVINHTSHEHPWFIESRKSKDNPYRDYYIWHPGYNGGPPNNWGSFFGGSAWEYDENSGEYYLHLFSKQQPDLNWKSIKLREDIKKMIKFWINRGVDGFRMDAINHLAKDFTFPDAEIEEGKAYGNFIKYVQNLPEVHEYIREIREDVFKDGYHVVIGETGGISYHNASIYTGTSRKELDMTFHFDMNGIGFGKNSWEKRPIDLIADIKEKMSGWQRRDESEGWCPLFYSNHDSTRTVSRLGSDNEYLNESAKMLALLQLTQKGTPFIYYGDEIGMTNAKEFSLEDFRDIAIATRYRELVETKLVSEENFLKGLHITSRDNSRTPMQWDSSDNSGFSCTKPWIKVNSNYKYINVEQQLQDKDSILNFYKNLISIRKAHPAFIYGSFKELNHEHKEVYSYLRELEGKCFLVIANFFGKTTTYKIPHNIVMKEAELLISNYEIGEDVEFDYTGDLELKLEPYESRAYLLKNQP</sequence>
<dbReference type="InterPro" id="IPR013780">
    <property type="entry name" value="Glyco_hydro_b"/>
</dbReference>
<keyword evidence="1" id="KW-0378">Hydrolase</keyword>
<dbReference type="InterPro" id="IPR006047">
    <property type="entry name" value="GH13_cat_dom"/>
</dbReference>
<gene>
    <name evidence="3" type="primary">malL_2</name>
    <name evidence="3" type="ORF">bsdE14_24280</name>
</gene>
<dbReference type="Gene3D" id="3.90.400.10">
    <property type="entry name" value="Oligo-1,6-glucosidase, Domain 2"/>
    <property type="match status" value="1"/>
</dbReference>
<reference evidence="3 4" key="1">
    <citation type="journal article" date="2024" name="Int. J. Syst. Evol. Microbiol.">
        <title>Clostridium omnivorum sp. nov., isolated from anoxic soil under the treatment of reductive soil disinfestation.</title>
        <authorList>
            <person name="Ueki A."/>
            <person name="Tonouchi A."/>
            <person name="Kaku N."/>
            <person name="Honma S."/>
            <person name="Ueki K."/>
        </authorList>
    </citation>
    <scope>NUCLEOTIDE SEQUENCE [LARGE SCALE GENOMIC DNA]</scope>
    <source>
        <strain evidence="3 4">E14</strain>
    </source>
</reference>
<evidence type="ECO:0000259" key="2">
    <source>
        <dbReference type="SMART" id="SM00642"/>
    </source>
</evidence>
<dbReference type="InterPro" id="IPR045857">
    <property type="entry name" value="O16G_dom_2"/>
</dbReference>
<evidence type="ECO:0000313" key="4">
    <source>
        <dbReference type="Proteomes" id="UP001208567"/>
    </source>
</evidence>
<organism evidence="3 4">
    <name type="scientific">Clostridium omnivorum</name>
    <dbReference type="NCBI Taxonomy" id="1604902"/>
    <lineage>
        <taxon>Bacteria</taxon>
        <taxon>Bacillati</taxon>
        <taxon>Bacillota</taxon>
        <taxon>Clostridia</taxon>
        <taxon>Eubacteriales</taxon>
        <taxon>Clostridiaceae</taxon>
        <taxon>Clostridium</taxon>
    </lineage>
</organism>
<dbReference type="SUPFAM" id="SSF51445">
    <property type="entry name" value="(Trans)glycosidases"/>
    <property type="match status" value="1"/>
</dbReference>
<feature type="domain" description="Glycosyl hydrolase family 13 catalytic" evidence="2">
    <location>
        <begin position="13"/>
        <end position="420"/>
    </location>
</feature>
<dbReference type="SUPFAM" id="SSF51011">
    <property type="entry name" value="Glycosyl hydrolase domain"/>
    <property type="match status" value="1"/>
</dbReference>
<dbReference type="EMBL" id="BRXR01000001">
    <property type="protein sequence ID" value="GLC31018.1"/>
    <property type="molecule type" value="Genomic_DNA"/>
</dbReference>